<keyword evidence="5 7" id="KW-0687">Ribonucleoprotein</keyword>
<keyword evidence="4 7" id="KW-0689">Ribosomal protein</keyword>
<evidence type="ECO:0000256" key="7">
    <source>
        <dbReference type="HAMAP-Rule" id="MF_01337"/>
    </source>
</evidence>
<dbReference type="InterPro" id="IPR005484">
    <property type="entry name" value="Ribosomal_uL18_bac/plant/anim"/>
</dbReference>
<evidence type="ECO:0000256" key="6">
    <source>
        <dbReference type="ARBA" id="ARBA00035197"/>
    </source>
</evidence>
<organism evidence="8">
    <name type="scientific">uncultured Microgenomates bacterium Rifle_16ft_4_minimus_37633</name>
    <dbReference type="NCBI Taxonomy" id="1665114"/>
    <lineage>
        <taxon>Bacteria</taxon>
        <taxon>Candidatus Microgenomatota</taxon>
        <taxon>environmental samples</taxon>
    </lineage>
</organism>
<dbReference type="PANTHER" id="PTHR12899:SF3">
    <property type="entry name" value="LARGE RIBOSOMAL SUBUNIT PROTEIN UL18M"/>
    <property type="match status" value="1"/>
</dbReference>
<dbReference type="InterPro" id="IPR057268">
    <property type="entry name" value="Ribosomal_L18"/>
</dbReference>
<dbReference type="GO" id="GO:0022625">
    <property type="term" value="C:cytosolic large ribosomal subunit"/>
    <property type="evidence" value="ECO:0007669"/>
    <property type="project" value="TreeGrafter"/>
</dbReference>
<dbReference type="Pfam" id="PF00861">
    <property type="entry name" value="Ribosomal_L18p"/>
    <property type="match status" value="1"/>
</dbReference>
<evidence type="ECO:0000256" key="3">
    <source>
        <dbReference type="ARBA" id="ARBA00022884"/>
    </source>
</evidence>
<evidence type="ECO:0000313" key="8">
    <source>
        <dbReference type="EMBL" id="AKQ02342.1"/>
    </source>
</evidence>
<evidence type="ECO:0000256" key="5">
    <source>
        <dbReference type="ARBA" id="ARBA00023274"/>
    </source>
</evidence>
<name>A0A0H4T7C2_9BACT</name>
<dbReference type="GO" id="GO:0006412">
    <property type="term" value="P:translation"/>
    <property type="evidence" value="ECO:0007669"/>
    <property type="project" value="UniProtKB-UniRule"/>
</dbReference>
<dbReference type="GO" id="GO:0003735">
    <property type="term" value="F:structural constituent of ribosome"/>
    <property type="evidence" value="ECO:0007669"/>
    <property type="project" value="InterPro"/>
</dbReference>
<evidence type="ECO:0000256" key="2">
    <source>
        <dbReference type="ARBA" id="ARBA00022730"/>
    </source>
</evidence>
<gene>
    <name evidence="7 8" type="primary">rplR</name>
</gene>
<evidence type="ECO:0000256" key="1">
    <source>
        <dbReference type="ARBA" id="ARBA00007116"/>
    </source>
</evidence>
<sequence>MVKNRKENCIKKARRVRAKILTLKTYPRLSVYRSNKHIYAQVIDDKKGITLAASSDLTKELSKTKTSKTERASSVGESLAKIAVKKKVSKVVFDKGGYKYGGRVRALADGARKGGLKF</sequence>
<accession>A0A0H4T7C2</accession>
<dbReference type="HAMAP" id="MF_01337_B">
    <property type="entry name" value="Ribosomal_uL18_B"/>
    <property type="match status" value="1"/>
</dbReference>
<dbReference type="SUPFAM" id="SSF53137">
    <property type="entry name" value="Translational machinery components"/>
    <property type="match status" value="1"/>
</dbReference>
<comment type="similarity">
    <text evidence="1 7">Belongs to the universal ribosomal protein uL18 family.</text>
</comment>
<comment type="subunit">
    <text evidence="7">Part of the 50S ribosomal subunit; part of the 5S rRNA/L5/L18/L25 subcomplex. Contacts the 5S and 23S rRNAs.</text>
</comment>
<protein>
    <recommendedName>
        <fullName evidence="6 7">Large ribosomal subunit protein uL18</fullName>
    </recommendedName>
</protein>
<dbReference type="InterPro" id="IPR004389">
    <property type="entry name" value="Ribosomal_uL18_bac-type"/>
</dbReference>
<keyword evidence="3 7" id="KW-0694">RNA-binding</keyword>
<dbReference type="PANTHER" id="PTHR12899">
    <property type="entry name" value="39S RIBOSOMAL PROTEIN L18, MITOCHONDRIAL"/>
    <property type="match status" value="1"/>
</dbReference>
<dbReference type="GO" id="GO:0008097">
    <property type="term" value="F:5S rRNA binding"/>
    <property type="evidence" value="ECO:0007669"/>
    <property type="project" value="TreeGrafter"/>
</dbReference>
<dbReference type="EMBL" id="KT006999">
    <property type="protein sequence ID" value="AKQ02342.1"/>
    <property type="molecule type" value="Genomic_DNA"/>
</dbReference>
<dbReference type="CDD" id="cd00432">
    <property type="entry name" value="Ribosomal_L18_L5e"/>
    <property type="match status" value="1"/>
</dbReference>
<evidence type="ECO:0000256" key="4">
    <source>
        <dbReference type="ARBA" id="ARBA00022980"/>
    </source>
</evidence>
<reference evidence="8" key="1">
    <citation type="journal article" date="2015" name="ISME J.">
        <title>Aquifer environment selects for microbial species cohorts in sediment and groundwater.</title>
        <authorList>
            <person name="Hug L.A."/>
            <person name="Thomas B.C."/>
            <person name="Brown C.T."/>
            <person name="Frischkorn K.R."/>
            <person name="Williams K.H."/>
            <person name="Tringe S.G."/>
            <person name="Banfield J.F."/>
        </authorList>
    </citation>
    <scope>NUCLEOTIDE SEQUENCE</scope>
</reference>
<comment type="function">
    <text evidence="7">This is one of the proteins that bind and probably mediate the attachment of the 5S RNA into the large ribosomal subunit, where it forms part of the central protuberance.</text>
</comment>
<dbReference type="Gene3D" id="3.30.420.100">
    <property type="match status" value="1"/>
</dbReference>
<proteinExistence type="inferred from homology"/>
<dbReference type="NCBIfam" id="TIGR00060">
    <property type="entry name" value="L18_bact"/>
    <property type="match status" value="1"/>
</dbReference>
<dbReference type="FunFam" id="3.30.420.100:FF:000001">
    <property type="entry name" value="50S ribosomal protein L18"/>
    <property type="match status" value="1"/>
</dbReference>
<keyword evidence="2 7" id="KW-0699">rRNA-binding</keyword>
<dbReference type="AlphaFoldDB" id="A0A0H4T7C2"/>